<evidence type="ECO:0000256" key="2">
    <source>
        <dbReference type="ARBA" id="ARBA00022475"/>
    </source>
</evidence>
<accession>X1GYV6</accession>
<evidence type="ECO:0008006" key="8">
    <source>
        <dbReference type="Google" id="ProtNLM"/>
    </source>
</evidence>
<proteinExistence type="predicted"/>
<dbReference type="InterPro" id="IPR051679">
    <property type="entry name" value="DASS-Related_Transporters"/>
</dbReference>
<feature type="transmembrane region" description="Helical" evidence="6">
    <location>
        <begin position="12"/>
        <end position="31"/>
    </location>
</feature>
<feature type="transmembrane region" description="Helical" evidence="6">
    <location>
        <begin position="167"/>
        <end position="186"/>
    </location>
</feature>
<dbReference type="GO" id="GO:0005886">
    <property type="term" value="C:plasma membrane"/>
    <property type="evidence" value="ECO:0007669"/>
    <property type="project" value="UniProtKB-SubCell"/>
</dbReference>
<protein>
    <recommendedName>
        <fullName evidence="8">C4-dicarboxylate anaerobic carrier</fullName>
    </recommendedName>
</protein>
<feature type="transmembrane region" description="Helical" evidence="6">
    <location>
        <begin position="198"/>
        <end position="217"/>
    </location>
</feature>
<dbReference type="Pfam" id="PF03606">
    <property type="entry name" value="DcuC"/>
    <property type="match status" value="1"/>
</dbReference>
<feature type="transmembrane region" description="Helical" evidence="6">
    <location>
        <begin position="143"/>
        <end position="160"/>
    </location>
</feature>
<evidence type="ECO:0000313" key="7">
    <source>
        <dbReference type="EMBL" id="GAH38198.1"/>
    </source>
</evidence>
<comment type="subcellular location">
    <subcellularLocation>
        <location evidence="1">Cell membrane</location>
        <topology evidence="1">Multi-pass membrane protein</topology>
    </subcellularLocation>
</comment>
<evidence type="ECO:0000256" key="6">
    <source>
        <dbReference type="SAM" id="Phobius"/>
    </source>
</evidence>
<evidence type="ECO:0000256" key="1">
    <source>
        <dbReference type="ARBA" id="ARBA00004651"/>
    </source>
</evidence>
<dbReference type="PANTHER" id="PTHR43652">
    <property type="entry name" value="BASIC AMINO ACID ANTIPORTER YFCC-RELATED"/>
    <property type="match status" value="1"/>
</dbReference>
<sequence length="248" mass="27195">MDKVKRQFKFPHTYVILFMVIIIATAATYFIPAGEFDRVVNEATGRTVAAAGTYHRVEQSPVGLFDLFINVQKGMISAANIIFFIFFAYGYVYMIIKTGAFHGAINKLLIIMKGKENLVIPIFMLVFGICGSTFGMFEETYGLIPVFVGLAIAMGYDAIVGMSVVGLAVATGFASATINPFTVGIAQGIAELPLFSGLSFRIVVFIAFMGLAIWYTMRYASKVKKDPKLSLVYDVDFGEMAIDKDKLA</sequence>
<reference evidence="7" key="1">
    <citation type="journal article" date="2014" name="Front. Microbiol.">
        <title>High frequency of phylogenetically diverse reductive dehalogenase-homologous genes in deep subseafloor sedimentary metagenomes.</title>
        <authorList>
            <person name="Kawai M."/>
            <person name="Futagami T."/>
            <person name="Toyoda A."/>
            <person name="Takaki Y."/>
            <person name="Nishi S."/>
            <person name="Hori S."/>
            <person name="Arai W."/>
            <person name="Tsubouchi T."/>
            <person name="Morono Y."/>
            <person name="Uchiyama I."/>
            <person name="Ito T."/>
            <person name="Fujiyama A."/>
            <person name="Inagaki F."/>
            <person name="Takami H."/>
        </authorList>
    </citation>
    <scope>NUCLEOTIDE SEQUENCE</scope>
    <source>
        <strain evidence="7">Expedition CK06-06</strain>
    </source>
</reference>
<evidence type="ECO:0000256" key="4">
    <source>
        <dbReference type="ARBA" id="ARBA00022989"/>
    </source>
</evidence>
<evidence type="ECO:0000256" key="3">
    <source>
        <dbReference type="ARBA" id="ARBA00022692"/>
    </source>
</evidence>
<keyword evidence="2" id="KW-1003">Cell membrane</keyword>
<dbReference type="AlphaFoldDB" id="X1GYV6"/>
<dbReference type="EMBL" id="BARU01006880">
    <property type="protein sequence ID" value="GAH38198.1"/>
    <property type="molecule type" value="Genomic_DNA"/>
</dbReference>
<gene>
    <name evidence="7" type="ORF">S03H2_13557</name>
</gene>
<comment type="caution">
    <text evidence="7">The sequence shown here is derived from an EMBL/GenBank/DDBJ whole genome shotgun (WGS) entry which is preliminary data.</text>
</comment>
<dbReference type="InterPro" id="IPR018385">
    <property type="entry name" value="C4_dicarb_anaerob_car-like"/>
</dbReference>
<feature type="transmembrane region" description="Helical" evidence="6">
    <location>
        <begin position="117"/>
        <end position="137"/>
    </location>
</feature>
<keyword evidence="3 6" id="KW-0812">Transmembrane</keyword>
<dbReference type="PANTHER" id="PTHR43652:SF6">
    <property type="entry name" value="ARGININE REPRESSOR"/>
    <property type="match status" value="1"/>
</dbReference>
<feature type="non-terminal residue" evidence="7">
    <location>
        <position position="248"/>
    </location>
</feature>
<keyword evidence="4 6" id="KW-1133">Transmembrane helix</keyword>
<organism evidence="7">
    <name type="scientific">marine sediment metagenome</name>
    <dbReference type="NCBI Taxonomy" id="412755"/>
    <lineage>
        <taxon>unclassified sequences</taxon>
        <taxon>metagenomes</taxon>
        <taxon>ecological metagenomes</taxon>
    </lineage>
</organism>
<feature type="transmembrane region" description="Helical" evidence="6">
    <location>
        <begin position="75"/>
        <end position="96"/>
    </location>
</feature>
<evidence type="ECO:0000256" key="5">
    <source>
        <dbReference type="ARBA" id="ARBA00023136"/>
    </source>
</evidence>
<name>X1GYV6_9ZZZZ</name>
<keyword evidence="5 6" id="KW-0472">Membrane</keyword>